<accession>A0A6A6P4U3</accession>
<feature type="compositionally biased region" description="Basic and acidic residues" evidence="1">
    <location>
        <begin position="266"/>
        <end position="284"/>
    </location>
</feature>
<evidence type="ECO:0000256" key="1">
    <source>
        <dbReference type="SAM" id="MobiDB-lite"/>
    </source>
</evidence>
<keyword evidence="3" id="KW-1185">Reference proteome</keyword>
<sequence>MSCRSKVLVSLVEIEKTRLERAVEAQANSKLFSLPSELLDLIMHYVFEPQKVNLRWKPYVLNKEGHAYTSQTGFYFNPEDRGLYKVEPVFELRRRGRCRYRGILQSCYLLRHLAIDGLGRHSVLSIQIPLFTFDLLTLPQWIRLREHVSGHSRRSGLEMFPFYHPQTVAAHLRTLVVYVEMATLPGFEDLLVDDSDYWPPSFNLEEYERGNFEYDVVSSEESVSSESENEKGEEGEDHGMDEPEEDGMGREDESMNEGEEEDNAEERDNGKDAHEVKDEGKNEVGQDEDEKYDDEMLDSDSDAAKRPLIDPDRTERFFERHVTRWGFKNVHNLILIFCTDSQDFCMPACEIMSQRREDVLRIFDGVHLPAKHLEIQGVFKDMADEIKKRVVLMK</sequence>
<feature type="region of interest" description="Disordered" evidence="1">
    <location>
        <begin position="216"/>
        <end position="307"/>
    </location>
</feature>
<feature type="compositionally biased region" description="Acidic residues" evidence="1">
    <location>
        <begin position="254"/>
        <end position="265"/>
    </location>
</feature>
<evidence type="ECO:0000313" key="2">
    <source>
        <dbReference type="EMBL" id="KAF2458463.1"/>
    </source>
</evidence>
<evidence type="ECO:0000313" key="3">
    <source>
        <dbReference type="Proteomes" id="UP000799766"/>
    </source>
</evidence>
<dbReference type="EMBL" id="MU001677">
    <property type="protein sequence ID" value="KAF2458463.1"/>
    <property type="molecule type" value="Genomic_DNA"/>
</dbReference>
<organism evidence="2 3">
    <name type="scientific">Lineolata rhizophorae</name>
    <dbReference type="NCBI Taxonomy" id="578093"/>
    <lineage>
        <taxon>Eukaryota</taxon>
        <taxon>Fungi</taxon>
        <taxon>Dikarya</taxon>
        <taxon>Ascomycota</taxon>
        <taxon>Pezizomycotina</taxon>
        <taxon>Dothideomycetes</taxon>
        <taxon>Dothideomycetes incertae sedis</taxon>
        <taxon>Lineolatales</taxon>
        <taxon>Lineolataceae</taxon>
        <taxon>Lineolata</taxon>
    </lineage>
</organism>
<proteinExistence type="predicted"/>
<protein>
    <submittedName>
        <fullName evidence="2">Uncharacterized protein</fullName>
    </submittedName>
</protein>
<name>A0A6A6P4U3_9PEZI</name>
<dbReference type="AlphaFoldDB" id="A0A6A6P4U3"/>
<reference evidence="2" key="1">
    <citation type="journal article" date="2020" name="Stud. Mycol.">
        <title>101 Dothideomycetes genomes: a test case for predicting lifestyles and emergence of pathogens.</title>
        <authorList>
            <person name="Haridas S."/>
            <person name="Albert R."/>
            <person name="Binder M."/>
            <person name="Bloem J."/>
            <person name="Labutti K."/>
            <person name="Salamov A."/>
            <person name="Andreopoulos B."/>
            <person name="Baker S."/>
            <person name="Barry K."/>
            <person name="Bills G."/>
            <person name="Bluhm B."/>
            <person name="Cannon C."/>
            <person name="Castanera R."/>
            <person name="Culley D."/>
            <person name="Daum C."/>
            <person name="Ezra D."/>
            <person name="Gonzalez J."/>
            <person name="Henrissat B."/>
            <person name="Kuo A."/>
            <person name="Liang C."/>
            <person name="Lipzen A."/>
            <person name="Lutzoni F."/>
            <person name="Magnuson J."/>
            <person name="Mondo S."/>
            <person name="Nolan M."/>
            <person name="Ohm R."/>
            <person name="Pangilinan J."/>
            <person name="Park H.-J."/>
            <person name="Ramirez L."/>
            <person name="Alfaro M."/>
            <person name="Sun H."/>
            <person name="Tritt A."/>
            <person name="Yoshinaga Y."/>
            <person name="Zwiers L.-H."/>
            <person name="Turgeon B."/>
            <person name="Goodwin S."/>
            <person name="Spatafora J."/>
            <person name="Crous P."/>
            <person name="Grigoriev I."/>
        </authorList>
    </citation>
    <scope>NUCLEOTIDE SEQUENCE</scope>
    <source>
        <strain evidence="2">ATCC 16933</strain>
    </source>
</reference>
<feature type="compositionally biased region" description="Acidic residues" evidence="1">
    <location>
        <begin position="285"/>
        <end position="301"/>
    </location>
</feature>
<gene>
    <name evidence="2" type="ORF">BDY21DRAFT_362723</name>
</gene>
<feature type="compositionally biased region" description="Basic and acidic residues" evidence="1">
    <location>
        <begin position="228"/>
        <end position="253"/>
    </location>
</feature>
<dbReference type="Proteomes" id="UP000799766">
    <property type="component" value="Unassembled WGS sequence"/>
</dbReference>
<feature type="compositionally biased region" description="Low complexity" evidence="1">
    <location>
        <begin position="216"/>
        <end position="226"/>
    </location>
</feature>